<reference evidence="12" key="2">
    <citation type="submission" date="2023-06" db="EMBL/GenBank/DDBJ databases">
        <authorList>
            <consortium name="Lawrence Berkeley National Laboratory"/>
            <person name="Haridas S."/>
            <person name="Hensen N."/>
            <person name="Bonometti L."/>
            <person name="Westerberg I."/>
            <person name="Brannstrom I.O."/>
            <person name="Guillou S."/>
            <person name="Cros-Aarteil S."/>
            <person name="Calhoun S."/>
            <person name="Kuo A."/>
            <person name="Mondo S."/>
            <person name="Pangilinan J."/>
            <person name="Riley R."/>
            <person name="Labutti K."/>
            <person name="Andreopoulos B."/>
            <person name="Lipzen A."/>
            <person name="Chen C."/>
            <person name="Yanf M."/>
            <person name="Daum C."/>
            <person name="Ng V."/>
            <person name="Clum A."/>
            <person name="Steindorff A."/>
            <person name="Ohm R."/>
            <person name="Martin F."/>
            <person name="Silar P."/>
            <person name="Natvig D."/>
            <person name="Lalanne C."/>
            <person name="Gautier V."/>
            <person name="Ament-Velasquez S.L."/>
            <person name="Kruys A."/>
            <person name="Hutchinson M.I."/>
            <person name="Powell A.J."/>
            <person name="Barry K."/>
            <person name="Miller A.N."/>
            <person name="Grigoriev I.V."/>
            <person name="Debuchy R."/>
            <person name="Gladieux P."/>
            <person name="Thoren M.H."/>
            <person name="Johannesson H."/>
        </authorList>
    </citation>
    <scope>NUCLEOTIDE SEQUENCE</scope>
    <source>
        <strain evidence="12">CBS 118394</strain>
    </source>
</reference>
<dbReference type="GO" id="GO:0000122">
    <property type="term" value="P:negative regulation of transcription by RNA polymerase II"/>
    <property type="evidence" value="ECO:0007669"/>
    <property type="project" value="TreeGrafter"/>
</dbReference>
<dbReference type="SMART" id="SM00438">
    <property type="entry name" value="ZnF_NFX"/>
    <property type="match status" value="9"/>
</dbReference>
<dbReference type="SMART" id="SM00393">
    <property type="entry name" value="R3H"/>
    <property type="match status" value="1"/>
</dbReference>
<name>A0AAE0IP92_9PEZI</name>
<dbReference type="AlphaFoldDB" id="A0AAE0IP92"/>
<feature type="compositionally biased region" description="Acidic residues" evidence="10">
    <location>
        <begin position="1061"/>
        <end position="1074"/>
    </location>
</feature>
<dbReference type="EMBL" id="JAUEDM010000001">
    <property type="protein sequence ID" value="KAK3328811.1"/>
    <property type="molecule type" value="Genomic_DNA"/>
</dbReference>
<feature type="compositionally biased region" description="Polar residues" evidence="10">
    <location>
        <begin position="1"/>
        <end position="13"/>
    </location>
</feature>
<dbReference type="InterPro" id="IPR000967">
    <property type="entry name" value="Znf_NFX1"/>
</dbReference>
<dbReference type="PROSITE" id="PS51061">
    <property type="entry name" value="R3H"/>
    <property type="match status" value="1"/>
</dbReference>
<evidence type="ECO:0000256" key="8">
    <source>
        <dbReference type="ARBA" id="ARBA00023163"/>
    </source>
</evidence>
<evidence type="ECO:0000313" key="12">
    <source>
        <dbReference type="EMBL" id="KAK3328811.1"/>
    </source>
</evidence>
<evidence type="ECO:0000256" key="2">
    <source>
        <dbReference type="ARBA" id="ARBA00007269"/>
    </source>
</evidence>
<evidence type="ECO:0000256" key="5">
    <source>
        <dbReference type="ARBA" id="ARBA00022771"/>
    </source>
</evidence>
<evidence type="ECO:0000256" key="6">
    <source>
        <dbReference type="ARBA" id="ARBA00022833"/>
    </source>
</evidence>
<evidence type="ECO:0000259" key="11">
    <source>
        <dbReference type="PROSITE" id="PS51061"/>
    </source>
</evidence>
<evidence type="ECO:0000256" key="9">
    <source>
        <dbReference type="ARBA" id="ARBA00023242"/>
    </source>
</evidence>
<dbReference type="FunFam" id="3.30.1370.50:FF:000006">
    <property type="entry name" value="NF-X1 finger transcription factor"/>
    <property type="match status" value="1"/>
</dbReference>
<evidence type="ECO:0000256" key="10">
    <source>
        <dbReference type="SAM" id="MobiDB-lite"/>
    </source>
</evidence>
<dbReference type="InterPro" id="IPR001374">
    <property type="entry name" value="R3H_dom"/>
</dbReference>
<keyword evidence="8" id="KW-0804">Transcription</keyword>
<dbReference type="GO" id="GO:0000977">
    <property type="term" value="F:RNA polymerase II transcription regulatory region sequence-specific DNA binding"/>
    <property type="evidence" value="ECO:0007669"/>
    <property type="project" value="TreeGrafter"/>
</dbReference>
<evidence type="ECO:0000256" key="3">
    <source>
        <dbReference type="ARBA" id="ARBA00022723"/>
    </source>
</evidence>
<evidence type="ECO:0000256" key="4">
    <source>
        <dbReference type="ARBA" id="ARBA00022737"/>
    </source>
</evidence>
<evidence type="ECO:0000256" key="1">
    <source>
        <dbReference type="ARBA" id="ARBA00004123"/>
    </source>
</evidence>
<dbReference type="SUPFAM" id="SSF82708">
    <property type="entry name" value="R3H domain"/>
    <property type="match status" value="1"/>
</dbReference>
<sequence>MVHSSSIASTSGLSPGAMEFTPGQPFAPAAHRSSKTSNGPPPPAKPVRSTAVGKSTAEDLTTRIHEDIDHGEYECVICTNEVVRTSRLWSCSICWTVIHLHCVRKWYNNQTRGRDEEQRQTPQSGAGQQPSLTMWRCPGCNSSLFNPPGPSRCWCGKEVEPRPIAGLPPHTCGQTCSKSRATCPHPCSLICHAGPCPPCTLMGPTQDCYCGKHVSTKRCTETDYENGWSCQEICGELLSCGEHTCCRPCHMGLCGACAVPVEARCYCGKEVRNMPCEQRDDIKESFNYGQTDLEPAGEWFEGSFSCKKACTRKFDCGFHACQKQCHPQDEEAAHCPLSHDVVTHCPCGKTPLNLLEKEPRKSCQNPIPHCDKPCNKRLPCGHNCAQKCHDGPCAPCYQTIEISCRCGRVTEESSCHQGTVEQPMCARVCKVQLNCGRHECGQRCCPGEKKALARRKSKVPRYFTEDFEPEHICVLACGRKLKCGKHECQQRCHRGPCSSCLEAVFEEISCSCGRTVLEPPQPCGTRPPECRFPCTKPRRCGHPETAHQCHPEDVPCPECPFLVEKLCICGKKTLKNQPCWLNGVRCGLPCGKKLKCGAHECRKPCHRPGECEDVGIPGSHCSQPCGKVRKSCEHTCLDECHAPYPCKEDKPCQSKTFTTCPCQNRKQEVRCQATRLHPSSERESTLKCDDSCLVLERNRRLAEALNINPDKPHTENDHVPYSTTTLRLFWENDANGWAEAREREFRVFAAAGPDEKRLRFKPMRSQQRAFLHALAEDYGLDSESQDPEPHRHVCVFKTPKFVSAPRKTVGQCLKIRPATTATTAAAVVRQPSSAVTASRTESKALFNGILLKDVRFGLTSEEVLEAIEADISTCPLAAGLSFDAVFLPSGDVVIKAGPTRSGSGVVTTSPEMVEAALYALKPKIGRTATRQGLVSTNVVLGHLAPLENTITRREGDGGGGGPAGGNQSGGGYRGPSAVSESGWSEVASRGSWRRGIGNNQISSGAASTASAPPAGRGFMTLLKKKTAVAAPVVKGDEEDEVAEKLEGSSNNGVKGDKPAAADDDDKTEEVEDDWLTAAEKLEGSSNEVVEGDKPAADDHEKTEEMEEEEQKVEEEETGYSASVDVSPSHGEEKVEQQGLKGEVGATGSASSSVDATAQGDETRGG</sequence>
<feature type="compositionally biased region" description="Basic and acidic residues" evidence="10">
    <location>
        <begin position="1090"/>
        <end position="1102"/>
    </location>
</feature>
<dbReference type="InterPro" id="IPR034078">
    <property type="entry name" value="NFX1_fam"/>
</dbReference>
<dbReference type="GO" id="GO:0000981">
    <property type="term" value="F:DNA-binding transcription factor activity, RNA polymerase II-specific"/>
    <property type="evidence" value="ECO:0007669"/>
    <property type="project" value="TreeGrafter"/>
</dbReference>
<dbReference type="GO" id="GO:0008270">
    <property type="term" value="F:zinc ion binding"/>
    <property type="evidence" value="ECO:0007669"/>
    <property type="project" value="UniProtKB-KW"/>
</dbReference>
<evidence type="ECO:0000256" key="7">
    <source>
        <dbReference type="ARBA" id="ARBA00023015"/>
    </source>
</evidence>
<protein>
    <submittedName>
        <fullName evidence="12">Fkbp12-associated protein</fullName>
    </submittedName>
</protein>
<dbReference type="Proteomes" id="UP001283341">
    <property type="component" value="Unassembled WGS sequence"/>
</dbReference>
<comment type="subcellular location">
    <subcellularLocation>
        <location evidence="1">Nucleus</location>
    </subcellularLocation>
</comment>
<dbReference type="PANTHER" id="PTHR12360">
    <property type="entry name" value="NUCLEAR TRANSCRIPTION FACTOR, X-BOX BINDING 1 NFX1"/>
    <property type="match status" value="1"/>
</dbReference>
<keyword evidence="7" id="KW-0805">Transcription regulation</keyword>
<dbReference type="PANTHER" id="PTHR12360:SF12">
    <property type="entry name" value="TRANSCRIPTIONAL REPRESSOR NF-X1"/>
    <property type="match status" value="1"/>
</dbReference>
<organism evidence="12 13">
    <name type="scientific">Apodospora peruviana</name>
    <dbReference type="NCBI Taxonomy" id="516989"/>
    <lineage>
        <taxon>Eukaryota</taxon>
        <taxon>Fungi</taxon>
        <taxon>Dikarya</taxon>
        <taxon>Ascomycota</taxon>
        <taxon>Pezizomycotina</taxon>
        <taxon>Sordariomycetes</taxon>
        <taxon>Sordariomycetidae</taxon>
        <taxon>Sordariales</taxon>
        <taxon>Lasiosphaeriaceae</taxon>
        <taxon>Apodospora</taxon>
    </lineage>
</organism>
<comment type="caution">
    <text evidence="12">The sequence shown here is derived from an EMBL/GenBank/DDBJ whole genome shotgun (WGS) entry which is preliminary data.</text>
</comment>
<feature type="compositionally biased region" description="Low complexity" evidence="10">
    <location>
        <begin position="1002"/>
        <end position="1012"/>
    </location>
</feature>
<keyword evidence="9" id="KW-0539">Nucleus</keyword>
<dbReference type="Gene3D" id="3.30.1370.50">
    <property type="entry name" value="R3H-like domain"/>
    <property type="match status" value="1"/>
</dbReference>
<dbReference type="CDD" id="cd06008">
    <property type="entry name" value="NF-X1-zinc-finger"/>
    <property type="match status" value="4"/>
</dbReference>
<dbReference type="Pfam" id="PF01422">
    <property type="entry name" value="zf-NF-X1"/>
    <property type="match status" value="7"/>
</dbReference>
<reference evidence="12" key="1">
    <citation type="journal article" date="2023" name="Mol. Phylogenet. Evol.">
        <title>Genome-scale phylogeny and comparative genomics of the fungal order Sordariales.</title>
        <authorList>
            <person name="Hensen N."/>
            <person name="Bonometti L."/>
            <person name="Westerberg I."/>
            <person name="Brannstrom I.O."/>
            <person name="Guillou S."/>
            <person name="Cros-Aarteil S."/>
            <person name="Calhoun S."/>
            <person name="Haridas S."/>
            <person name="Kuo A."/>
            <person name="Mondo S."/>
            <person name="Pangilinan J."/>
            <person name="Riley R."/>
            <person name="LaButti K."/>
            <person name="Andreopoulos B."/>
            <person name="Lipzen A."/>
            <person name="Chen C."/>
            <person name="Yan M."/>
            <person name="Daum C."/>
            <person name="Ng V."/>
            <person name="Clum A."/>
            <person name="Steindorff A."/>
            <person name="Ohm R.A."/>
            <person name="Martin F."/>
            <person name="Silar P."/>
            <person name="Natvig D.O."/>
            <person name="Lalanne C."/>
            <person name="Gautier V."/>
            <person name="Ament-Velasquez S.L."/>
            <person name="Kruys A."/>
            <person name="Hutchinson M.I."/>
            <person name="Powell A.J."/>
            <person name="Barry K."/>
            <person name="Miller A.N."/>
            <person name="Grigoriev I.V."/>
            <person name="Debuchy R."/>
            <person name="Gladieux P."/>
            <person name="Hiltunen Thoren M."/>
            <person name="Johannesson H."/>
        </authorList>
    </citation>
    <scope>NUCLEOTIDE SEQUENCE</scope>
    <source>
        <strain evidence="12">CBS 118394</strain>
    </source>
</reference>
<dbReference type="Pfam" id="PF01424">
    <property type="entry name" value="R3H"/>
    <property type="match status" value="1"/>
</dbReference>
<keyword evidence="5" id="KW-0863">Zinc-finger</keyword>
<evidence type="ECO:0000313" key="13">
    <source>
        <dbReference type="Proteomes" id="UP001283341"/>
    </source>
</evidence>
<accession>A0AAE0IP92</accession>
<dbReference type="GO" id="GO:0005634">
    <property type="term" value="C:nucleus"/>
    <property type="evidence" value="ECO:0007669"/>
    <property type="project" value="UniProtKB-SubCell"/>
</dbReference>
<dbReference type="InterPro" id="IPR036867">
    <property type="entry name" value="R3H_dom_sf"/>
</dbReference>
<feature type="compositionally biased region" description="Gly residues" evidence="10">
    <location>
        <begin position="957"/>
        <end position="973"/>
    </location>
</feature>
<feature type="compositionally biased region" description="Acidic residues" evidence="10">
    <location>
        <begin position="1103"/>
        <end position="1117"/>
    </location>
</feature>
<gene>
    <name evidence="12" type="ORF">B0H66DRAFT_1981</name>
</gene>
<feature type="domain" description="R3H" evidence="11">
    <location>
        <begin position="735"/>
        <end position="799"/>
    </location>
</feature>
<keyword evidence="4" id="KW-0677">Repeat</keyword>
<feature type="region of interest" description="Disordered" evidence="10">
    <location>
        <begin position="1"/>
        <end position="57"/>
    </location>
</feature>
<proteinExistence type="inferred from homology"/>
<keyword evidence="6" id="KW-0862">Zinc</keyword>
<feature type="region of interest" description="Disordered" evidence="10">
    <location>
        <begin position="950"/>
        <end position="1012"/>
    </location>
</feature>
<feature type="region of interest" description="Disordered" evidence="10">
    <location>
        <begin position="1037"/>
        <end position="1165"/>
    </location>
</feature>
<comment type="similarity">
    <text evidence="2">Belongs to the NFX1 family.</text>
</comment>
<keyword evidence="13" id="KW-1185">Reference proteome</keyword>
<keyword evidence="3" id="KW-0479">Metal-binding</keyword>